<organism evidence="10 11">
    <name type="scientific">Aquamicrobium lusatiense</name>
    <dbReference type="NCBI Taxonomy" id="89772"/>
    <lineage>
        <taxon>Bacteria</taxon>
        <taxon>Pseudomonadati</taxon>
        <taxon>Pseudomonadota</taxon>
        <taxon>Alphaproteobacteria</taxon>
        <taxon>Hyphomicrobiales</taxon>
        <taxon>Phyllobacteriaceae</taxon>
        <taxon>Aquamicrobium</taxon>
    </lineage>
</organism>
<dbReference type="SUPFAM" id="SSF144083">
    <property type="entry name" value="Magnesium transport protein CorA, transmembrane region"/>
    <property type="match status" value="1"/>
</dbReference>
<evidence type="ECO:0000313" key="10">
    <source>
        <dbReference type="EMBL" id="MBB6012120.1"/>
    </source>
</evidence>
<dbReference type="CDD" id="cd12828">
    <property type="entry name" value="TmCorA-like_1"/>
    <property type="match status" value="1"/>
</dbReference>
<dbReference type="GO" id="GO:0000287">
    <property type="term" value="F:magnesium ion binding"/>
    <property type="evidence" value="ECO:0007669"/>
    <property type="project" value="TreeGrafter"/>
</dbReference>
<evidence type="ECO:0000256" key="7">
    <source>
        <dbReference type="ARBA" id="ARBA00023136"/>
    </source>
</evidence>
<dbReference type="Gene3D" id="3.30.460.20">
    <property type="entry name" value="CorA soluble domain-like"/>
    <property type="match status" value="1"/>
</dbReference>
<evidence type="ECO:0000256" key="3">
    <source>
        <dbReference type="ARBA" id="ARBA00022448"/>
    </source>
</evidence>
<dbReference type="PANTHER" id="PTHR46494:SF1">
    <property type="entry name" value="CORA FAMILY METAL ION TRANSPORTER (EUROFUNG)"/>
    <property type="match status" value="1"/>
</dbReference>
<dbReference type="PANTHER" id="PTHR46494">
    <property type="entry name" value="CORA FAMILY METAL ION TRANSPORTER (EUROFUNG)"/>
    <property type="match status" value="1"/>
</dbReference>
<comment type="caution">
    <text evidence="10">The sequence shown here is derived from an EMBL/GenBank/DDBJ whole genome shotgun (WGS) entry which is preliminary data.</text>
</comment>
<comment type="function">
    <text evidence="8">Mediates influx of magnesium ions.</text>
</comment>
<dbReference type="NCBIfam" id="TIGR00383">
    <property type="entry name" value="corA"/>
    <property type="match status" value="1"/>
</dbReference>
<dbReference type="FunFam" id="1.20.58.340:FF:000012">
    <property type="entry name" value="Magnesium transport protein CorA"/>
    <property type="match status" value="1"/>
</dbReference>
<gene>
    <name evidence="8" type="primary">corA</name>
    <name evidence="10" type="ORF">HNR59_001465</name>
</gene>
<keyword evidence="5 8" id="KW-0812">Transmembrane</keyword>
<comment type="subcellular location">
    <subcellularLocation>
        <location evidence="1">Cell membrane</location>
        <topology evidence="1">Multi-pass membrane protein</topology>
    </subcellularLocation>
    <subcellularLocation>
        <location evidence="8">Membrane</location>
        <topology evidence="8">Multi-pass membrane protein</topology>
    </subcellularLocation>
</comment>
<dbReference type="EMBL" id="JACHEU010000001">
    <property type="protein sequence ID" value="MBB6012120.1"/>
    <property type="molecule type" value="Genomic_DNA"/>
</dbReference>
<dbReference type="Gene3D" id="1.20.58.340">
    <property type="entry name" value="Magnesium transport protein CorA, transmembrane region"/>
    <property type="match status" value="2"/>
</dbReference>
<dbReference type="RefSeq" id="WP_183827998.1">
    <property type="nucleotide sequence ID" value="NZ_JACHEU010000001.1"/>
</dbReference>
<keyword evidence="3 8" id="KW-0813">Transport</keyword>
<feature type="region of interest" description="Disordered" evidence="9">
    <location>
        <begin position="1"/>
        <end position="28"/>
    </location>
</feature>
<name>A0A7W9VVE6_9HYPH</name>
<keyword evidence="8" id="KW-0460">Magnesium</keyword>
<evidence type="ECO:0000256" key="1">
    <source>
        <dbReference type="ARBA" id="ARBA00004651"/>
    </source>
</evidence>
<dbReference type="Proteomes" id="UP000533306">
    <property type="component" value="Unassembled WGS sequence"/>
</dbReference>
<evidence type="ECO:0000256" key="6">
    <source>
        <dbReference type="ARBA" id="ARBA00022989"/>
    </source>
</evidence>
<dbReference type="InterPro" id="IPR045863">
    <property type="entry name" value="CorA_TM1_TM2"/>
</dbReference>
<keyword evidence="6 8" id="KW-1133">Transmembrane helix</keyword>
<dbReference type="GO" id="GO:0015095">
    <property type="term" value="F:magnesium ion transmembrane transporter activity"/>
    <property type="evidence" value="ECO:0007669"/>
    <property type="project" value="UniProtKB-UniRule"/>
</dbReference>
<keyword evidence="4 8" id="KW-1003">Cell membrane</keyword>
<sequence length="363" mass="40899">MSRAGKATKHRRRKRRTPVGAAPGTLVADPGASPTKLSLTLIAPDKFRTIANAGIADIVDNRGEWPVIWVDCVGLADVTLIGEIGRTFGLHPLSVEDVVNADQRPKVDFFDDHAFVALRMVDDAAMHRYEQISVFFGEKFVITFQEREGDPFDPVRRRIASEGPNRLRARQADYLAYALIDAVVDSYFAPMEVIGDEIERVEESMLGGPQKGQMQELHALRREMLVLKGVLWPLRDALAALIRNDDPFVTRETKVFLNDTLDHAMRLIELVESQRDTLSGLIEMHLSLSQARTNDVISLLTIVSTIFIPLTFLVGVWGMNFDPDVSPWNMPELRAYYGYPAALLFMIAVAIALFGYFKWRKWL</sequence>
<comment type="similarity">
    <text evidence="2 8">Belongs to the CorA metal ion transporter (MIT) (TC 1.A.35) family.</text>
</comment>
<feature type="transmembrane region" description="Helical" evidence="8">
    <location>
        <begin position="296"/>
        <end position="317"/>
    </location>
</feature>
<dbReference type="Pfam" id="PF01544">
    <property type="entry name" value="CorA"/>
    <property type="match status" value="1"/>
</dbReference>
<dbReference type="GO" id="GO:0015087">
    <property type="term" value="F:cobalt ion transmembrane transporter activity"/>
    <property type="evidence" value="ECO:0007669"/>
    <property type="project" value="UniProtKB-UniRule"/>
</dbReference>
<evidence type="ECO:0000313" key="11">
    <source>
        <dbReference type="Proteomes" id="UP000533306"/>
    </source>
</evidence>
<dbReference type="SUPFAM" id="SSF143865">
    <property type="entry name" value="CorA soluble domain-like"/>
    <property type="match status" value="1"/>
</dbReference>
<evidence type="ECO:0000256" key="5">
    <source>
        <dbReference type="ARBA" id="ARBA00022692"/>
    </source>
</evidence>
<feature type="compositionally biased region" description="Basic residues" evidence="9">
    <location>
        <begin position="1"/>
        <end position="17"/>
    </location>
</feature>
<dbReference type="GO" id="GO:0005886">
    <property type="term" value="C:plasma membrane"/>
    <property type="evidence" value="ECO:0007669"/>
    <property type="project" value="UniProtKB-SubCell"/>
</dbReference>
<proteinExistence type="inferred from homology"/>
<dbReference type="GO" id="GO:0050897">
    <property type="term" value="F:cobalt ion binding"/>
    <property type="evidence" value="ECO:0007669"/>
    <property type="project" value="TreeGrafter"/>
</dbReference>
<dbReference type="AlphaFoldDB" id="A0A7W9VVE6"/>
<evidence type="ECO:0000256" key="9">
    <source>
        <dbReference type="SAM" id="MobiDB-lite"/>
    </source>
</evidence>
<keyword evidence="7 8" id="KW-0472">Membrane</keyword>
<keyword evidence="11" id="KW-1185">Reference proteome</keyword>
<evidence type="ECO:0000256" key="2">
    <source>
        <dbReference type="ARBA" id="ARBA00009765"/>
    </source>
</evidence>
<evidence type="ECO:0000256" key="8">
    <source>
        <dbReference type="RuleBase" id="RU362010"/>
    </source>
</evidence>
<evidence type="ECO:0000256" key="4">
    <source>
        <dbReference type="ARBA" id="ARBA00022475"/>
    </source>
</evidence>
<dbReference type="InterPro" id="IPR045861">
    <property type="entry name" value="CorA_cytoplasmic_dom"/>
</dbReference>
<dbReference type="InterPro" id="IPR004488">
    <property type="entry name" value="Mg/Co-transport_prot_CorA"/>
</dbReference>
<protein>
    <recommendedName>
        <fullName evidence="8">Magnesium transport protein CorA</fullName>
    </recommendedName>
</protein>
<reference evidence="10 11" key="1">
    <citation type="submission" date="2020-08" db="EMBL/GenBank/DDBJ databases">
        <title>Genomic Encyclopedia of Type Strains, Phase IV (KMG-IV): sequencing the most valuable type-strain genomes for metagenomic binning, comparative biology and taxonomic classification.</title>
        <authorList>
            <person name="Goeker M."/>
        </authorList>
    </citation>
    <scope>NUCLEOTIDE SEQUENCE [LARGE SCALE GENOMIC DNA]</scope>
    <source>
        <strain evidence="10 11">DSM 11099</strain>
    </source>
</reference>
<accession>A0A7W9VVE6</accession>
<dbReference type="InterPro" id="IPR002523">
    <property type="entry name" value="MgTranspt_CorA/ZnTranspt_ZntB"/>
</dbReference>
<keyword evidence="8" id="KW-0406">Ion transport</keyword>
<feature type="transmembrane region" description="Helical" evidence="8">
    <location>
        <begin position="337"/>
        <end position="357"/>
    </location>
</feature>